<evidence type="ECO:0000313" key="2">
    <source>
        <dbReference type="EMBL" id="MEK0172428.1"/>
    </source>
</evidence>
<feature type="domain" description="N-acetyltransferase" evidence="1">
    <location>
        <begin position="20"/>
        <end position="185"/>
    </location>
</feature>
<gene>
    <name evidence="2" type="ORF">WMN62_13200</name>
</gene>
<evidence type="ECO:0000259" key="1">
    <source>
        <dbReference type="PROSITE" id="PS51186"/>
    </source>
</evidence>
<dbReference type="CDD" id="cd04301">
    <property type="entry name" value="NAT_SF"/>
    <property type="match status" value="1"/>
</dbReference>
<dbReference type="SUPFAM" id="SSF55729">
    <property type="entry name" value="Acyl-CoA N-acyltransferases (Nat)"/>
    <property type="match status" value="2"/>
</dbReference>
<name>A0ABU8YD30_9MICO</name>
<accession>A0ABU8YD30</accession>
<reference evidence="2 3" key="1">
    <citation type="submission" date="2024-03" db="EMBL/GenBank/DDBJ databases">
        <title>Whole genomes of four grape xylem sap localized bacterial endophytes.</title>
        <authorList>
            <person name="Kumar G."/>
            <person name="Savka M.A."/>
        </authorList>
    </citation>
    <scope>NUCLEOTIDE SEQUENCE [LARGE SCALE GENOMIC DNA]</scope>
    <source>
        <strain evidence="2 3">RIT_GXS8</strain>
    </source>
</reference>
<dbReference type="PROSITE" id="PS51186">
    <property type="entry name" value="GNAT"/>
    <property type="match status" value="1"/>
</dbReference>
<evidence type="ECO:0000313" key="3">
    <source>
        <dbReference type="Proteomes" id="UP001370299"/>
    </source>
</evidence>
<dbReference type="EMBL" id="JBBLYY010000065">
    <property type="protein sequence ID" value="MEK0172428.1"/>
    <property type="molecule type" value="Genomic_DNA"/>
</dbReference>
<dbReference type="InterPro" id="IPR016181">
    <property type="entry name" value="Acyl_CoA_acyltransferase"/>
</dbReference>
<comment type="caution">
    <text evidence="2">The sequence shown here is derived from an EMBL/GenBank/DDBJ whole genome shotgun (WGS) entry which is preliminary data.</text>
</comment>
<dbReference type="InterPro" id="IPR000182">
    <property type="entry name" value="GNAT_dom"/>
</dbReference>
<organism evidence="2 3">
    <name type="scientific">Curtobacterium citreum</name>
    <dbReference type="NCBI Taxonomy" id="2036"/>
    <lineage>
        <taxon>Bacteria</taxon>
        <taxon>Bacillati</taxon>
        <taxon>Actinomycetota</taxon>
        <taxon>Actinomycetes</taxon>
        <taxon>Micrococcales</taxon>
        <taxon>Microbacteriaceae</taxon>
        <taxon>Curtobacterium</taxon>
    </lineage>
</organism>
<keyword evidence="3" id="KW-1185">Reference proteome</keyword>
<dbReference type="Pfam" id="PF00583">
    <property type="entry name" value="Acetyltransf_1"/>
    <property type="match status" value="1"/>
</dbReference>
<dbReference type="RefSeq" id="WP_340197265.1">
    <property type="nucleotide sequence ID" value="NZ_JBBKAP010000059.1"/>
</dbReference>
<sequence length="364" mass="40029">MTAYTVHELVVPATMDDDPGTVQAFREWVDVQNRAEVSITGLPELLWTPEEQLPYLIDPDAPSRLFLVRDDEGTAVGAGSYDSKATADAPNCWLAVSVAPEHRRRGIGTLLAGYVEDVARQQGRTQWKTYAVSRHVGAASGPGFLRAPTGYGAVPENEPGVRFLTGRGWRFGQVNRISRLELPADPDAIAGIRAAATRAAGDRYRVHTWAGPAPLRWQTDVALLLTRMSTDAPSGDMDEPEDVWTPERLRAHEDELARAPRTMLTVAVEHVPSGILAGFTQVAVPDDSARAAMQWDTLVLREHRGHRLGWLLKVVGIEELERRFPGRPSIITFNAEENRPMLDVNEAVGFVGVGSEGIWEHRPA</sequence>
<protein>
    <submittedName>
        <fullName evidence="2">GNAT family N-acetyltransferase</fullName>
    </submittedName>
</protein>
<proteinExistence type="predicted"/>
<dbReference type="Proteomes" id="UP001370299">
    <property type="component" value="Unassembled WGS sequence"/>
</dbReference>
<dbReference type="Gene3D" id="3.40.630.30">
    <property type="match status" value="1"/>
</dbReference>